<dbReference type="GO" id="GO:0006508">
    <property type="term" value="P:proteolysis"/>
    <property type="evidence" value="ECO:0007669"/>
    <property type="project" value="InterPro"/>
</dbReference>
<gene>
    <name evidence="2" type="ORF">Pfra01_001681300</name>
</gene>
<evidence type="ECO:0000313" key="3">
    <source>
        <dbReference type="Proteomes" id="UP001165121"/>
    </source>
</evidence>
<dbReference type="PROSITE" id="PS00141">
    <property type="entry name" value="ASP_PROTEASE"/>
    <property type="match status" value="1"/>
</dbReference>
<dbReference type="Proteomes" id="UP001165121">
    <property type="component" value="Unassembled WGS sequence"/>
</dbReference>
<feature type="compositionally biased region" description="Basic and acidic residues" evidence="1">
    <location>
        <begin position="251"/>
        <end position="286"/>
    </location>
</feature>
<feature type="region of interest" description="Disordered" evidence="1">
    <location>
        <begin position="199"/>
        <end position="315"/>
    </location>
</feature>
<feature type="compositionally biased region" description="Basic and acidic residues" evidence="1">
    <location>
        <begin position="220"/>
        <end position="230"/>
    </location>
</feature>
<protein>
    <submittedName>
        <fullName evidence="2">Unnamed protein product</fullName>
    </submittedName>
</protein>
<name>A0A9W7CXD3_9STRA</name>
<evidence type="ECO:0000313" key="2">
    <source>
        <dbReference type="EMBL" id="GMF46081.1"/>
    </source>
</evidence>
<dbReference type="InterPro" id="IPR021109">
    <property type="entry name" value="Peptidase_aspartic_dom_sf"/>
</dbReference>
<sequence length="413" mass="45871">MELGNAGWRSLQRYPLVLSRPIDNTHDKRTMAFSTLHQVDEFGRSEVTTALTLLYGESRGSWKYHVPDKKFRQAKTTGKINNQKDTLLFDSGAEVSILDAAFARKVGCYIDNSQELACEGVGENPYMANGRTRVKLTLAGPLVCYFDVWVGPPTGGQDLGLDFMMSAGVRLDLANGSLSLPDWIRIQLAGRRPLYGEKVSQVRPEDTKPIVAQVSGAPPDEAKPERRPELVGRAGQWDRPIASDSASEDAGNVHEVRPDLRRRCEKRDGDLAGSDGHDGRSHDRRQPSRRSHREYRGRDIAPAPGHLETTSPLDGYVKCPTDSSRWCRLRYRCRRNSSRGAASTADRSTIPREKAIGPDQEFAVGDDDHSIHISVGVPDRGHLQEEWDGYTALYRLQTGEQLNAIDGVSHADD</sequence>
<organism evidence="2 3">
    <name type="scientific">Phytophthora fragariaefolia</name>
    <dbReference type="NCBI Taxonomy" id="1490495"/>
    <lineage>
        <taxon>Eukaryota</taxon>
        <taxon>Sar</taxon>
        <taxon>Stramenopiles</taxon>
        <taxon>Oomycota</taxon>
        <taxon>Peronosporomycetes</taxon>
        <taxon>Peronosporales</taxon>
        <taxon>Peronosporaceae</taxon>
        <taxon>Phytophthora</taxon>
    </lineage>
</organism>
<dbReference type="Gene3D" id="2.40.70.10">
    <property type="entry name" value="Acid Proteases"/>
    <property type="match status" value="1"/>
</dbReference>
<keyword evidence="3" id="KW-1185">Reference proteome</keyword>
<dbReference type="InterPro" id="IPR001969">
    <property type="entry name" value="Aspartic_peptidase_AS"/>
</dbReference>
<evidence type="ECO:0000256" key="1">
    <source>
        <dbReference type="SAM" id="MobiDB-lite"/>
    </source>
</evidence>
<dbReference type="GO" id="GO:0004190">
    <property type="term" value="F:aspartic-type endopeptidase activity"/>
    <property type="evidence" value="ECO:0007669"/>
    <property type="project" value="InterPro"/>
</dbReference>
<dbReference type="EMBL" id="BSXT01001914">
    <property type="protein sequence ID" value="GMF46081.1"/>
    <property type="molecule type" value="Genomic_DNA"/>
</dbReference>
<proteinExistence type="predicted"/>
<reference evidence="2" key="1">
    <citation type="submission" date="2023-04" db="EMBL/GenBank/DDBJ databases">
        <title>Phytophthora fragariaefolia NBRC 109709.</title>
        <authorList>
            <person name="Ichikawa N."/>
            <person name="Sato H."/>
            <person name="Tonouchi N."/>
        </authorList>
    </citation>
    <scope>NUCLEOTIDE SEQUENCE</scope>
    <source>
        <strain evidence="2">NBRC 109709</strain>
    </source>
</reference>
<accession>A0A9W7CXD3</accession>
<dbReference type="OrthoDB" id="117285at2759"/>
<dbReference type="AlphaFoldDB" id="A0A9W7CXD3"/>
<dbReference type="SUPFAM" id="SSF50630">
    <property type="entry name" value="Acid proteases"/>
    <property type="match status" value="1"/>
</dbReference>
<comment type="caution">
    <text evidence="2">The sequence shown here is derived from an EMBL/GenBank/DDBJ whole genome shotgun (WGS) entry which is preliminary data.</text>
</comment>